<evidence type="ECO:0000313" key="3">
    <source>
        <dbReference type="EMBL" id="CAJ0564453.1"/>
    </source>
</evidence>
<evidence type="ECO:0000256" key="1">
    <source>
        <dbReference type="SAM" id="MobiDB-lite"/>
    </source>
</evidence>
<evidence type="ECO:0000256" key="2">
    <source>
        <dbReference type="SAM" id="SignalP"/>
    </source>
</evidence>
<dbReference type="AlphaFoldDB" id="A0AA36C8R5"/>
<feature type="non-terminal residue" evidence="3">
    <location>
        <position position="347"/>
    </location>
</feature>
<dbReference type="EMBL" id="CATQJA010000886">
    <property type="protein sequence ID" value="CAJ0564453.1"/>
    <property type="molecule type" value="Genomic_DNA"/>
</dbReference>
<keyword evidence="2" id="KW-0732">Signal</keyword>
<keyword evidence="4" id="KW-1185">Reference proteome</keyword>
<feature type="signal peptide" evidence="2">
    <location>
        <begin position="1"/>
        <end position="17"/>
    </location>
</feature>
<protein>
    <submittedName>
        <fullName evidence="3">Uncharacterized protein</fullName>
    </submittedName>
</protein>
<feature type="region of interest" description="Disordered" evidence="1">
    <location>
        <begin position="258"/>
        <end position="334"/>
    </location>
</feature>
<accession>A0AA36C8R5</accession>
<feature type="region of interest" description="Disordered" evidence="1">
    <location>
        <begin position="210"/>
        <end position="236"/>
    </location>
</feature>
<feature type="chain" id="PRO_5041226891" evidence="2">
    <location>
        <begin position="18"/>
        <end position="347"/>
    </location>
</feature>
<gene>
    <name evidence="3" type="ORF">MSPICULIGERA_LOCUS3128</name>
</gene>
<comment type="caution">
    <text evidence="3">The sequence shown here is derived from an EMBL/GenBank/DDBJ whole genome shotgun (WGS) entry which is preliminary data.</text>
</comment>
<reference evidence="3" key="1">
    <citation type="submission" date="2023-06" db="EMBL/GenBank/DDBJ databases">
        <authorList>
            <person name="Delattre M."/>
        </authorList>
    </citation>
    <scope>NUCLEOTIDE SEQUENCE</scope>
    <source>
        <strain evidence="3">AF72</strain>
    </source>
</reference>
<evidence type="ECO:0000313" key="4">
    <source>
        <dbReference type="Proteomes" id="UP001177023"/>
    </source>
</evidence>
<proteinExistence type="predicted"/>
<dbReference type="Proteomes" id="UP001177023">
    <property type="component" value="Unassembled WGS sequence"/>
</dbReference>
<feature type="compositionally biased region" description="Polar residues" evidence="1">
    <location>
        <begin position="313"/>
        <end position="322"/>
    </location>
</feature>
<organism evidence="3 4">
    <name type="scientific">Mesorhabditis spiculigera</name>
    <dbReference type="NCBI Taxonomy" id="96644"/>
    <lineage>
        <taxon>Eukaryota</taxon>
        <taxon>Metazoa</taxon>
        <taxon>Ecdysozoa</taxon>
        <taxon>Nematoda</taxon>
        <taxon>Chromadorea</taxon>
        <taxon>Rhabditida</taxon>
        <taxon>Rhabditina</taxon>
        <taxon>Rhabditomorpha</taxon>
        <taxon>Rhabditoidea</taxon>
        <taxon>Rhabditidae</taxon>
        <taxon>Mesorhabditinae</taxon>
        <taxon>Mesorhabditis</taxon>
    </lineage>
</organism>
<sequence length="347" mass="39045">MRYQLVLLAVVVAIASAKTLGKSRLGRSPDEFENYLEPVDDVGNQNGMEVVDMDGDNPTRFHHTECGTVLKEIALLQPVNSARGEYILKRILIEKDTGKPATGPCVDALQDTLDKEDALKPSFIMKRRSMGGVDPQRQPLPELPVEPEQPVHPIVYSPPVNHHHHNPHHQHQLPPVDDVDRNVTFIDYDSQFTDGELQQLSAPRRPWGLEAPSVQQLNGPAYRNGRRNKCSYNRPVQPVVNPQATYSEVVQLPVEIAPPPPLVYPRSSPRKCKNSKVSPLPIGRRCKSRGSQHRLQPLPPSQDFSGPRYEVNGNGQDSSLDLQQPYEFSYEDRKKREPIPALPVYRL</sequence>
<name>A0AA36C8R5_9BILA</name>